<name>A0ABT9AX04_9GAMM</name>
<feature type="coiled-coil region" evidence="1">
    <location>
        <begin position="37"/>
        <end position="105"/>
    </location>
</feature>
<evidence type="ECO:0000313" key="2">
    <source>
        <dbReference type="EMBL" id="MDO7858172.1"/>
    </source>
</evidence>
<organism evidence="2 3">
    <name type="scientific">Providencia huashanensis</name>
    <dbReference type="NCBI Taxonomy" id="3037798"/>
    <lineage>
        <taxon>Bacteria</taxon>
        <taxon>Pseudomonadati</taxon>
        <taxon>Pseudomonadota</taxon>
        <taxon>Gammaproteobacteria</taxon>
        <taxon>Enterobacterales</taxon>
        <taxon>Morganellaceae</taxon>
        <taxon>Providencia</taxon>
    </lineage>
</organism>
<dbReference type="EMBL" id="JAUQTG010000012">
    <property type="protein sequence ID" value="MDO7858172.1"/>
    <property type="molecule type" value="Genomic_DNA"/>
</dbReference>
<evidence type="ECO:0000313" key="3">
    <source>
        <dbReference type="Proteomes" id="UP001176478"/>
    </source>
</evidence>
<keyword evidence="3" id="KW-1185">Reference proteome</keyword>
<proteinExistence type="predicted"/>
<accession>A0ABT9AX04</accession>
<sequence>MKNPDEEPLNSEPISPDSLVKTLRTLYMKSTRALRESDRQAQKKKQLQKAVQDATMQLNELTIQSLDEQRSEAFLVQQDIATKALRKANRKLAKFFDTAEEVEDRTTLAMTNLRDYLSTNIDERNKWCFTHTRCCGWLPGASFRFTCIVRTSNRLSREARE</sequence>
<dbReference type="Proteomes" id="UP001176478">
    <property type="component" value="Unassembled WGS sequence"/>
</dbReference>
<evidence type="ECO:0000256" key="1">
    <source>
        <dbReference type="SAM" id="Coils"/>
    </source>
</evidence>
<keyword evidence="1" id="KW-0175">Coiled coil</keyword>
<reference evidence="2" key="1">
    <citation type="submission" date="2023-07" db="EMBL/GenBank/DDBJ databases">
        <authorList>
            <person name="Yang W."/>
            <person name="Chen J."/>
            <person name="Ji P."/>
            <person name="Hu F."/>
        </authorList>
    </citation>
    <scope>NUCLEOTIDE SEQUENCE</scope>
    <source>
        <strain evidence="2">CRE-138-0111</strain>
    </source>
</reference>
<gene>
    <name evidence="2" type="ORF">Q5E86_17875</name>
</gene>
<protein>
    <submittedName>
        <fullName evidence="2">Uncharacterized protein</fullName>
    </submittedName>
</protein>
<comment type="caution">
    <text evidence="2">The sequence shown here is derived from an EMBL/GenBank/DDBJ whole genome shotgun (WGS) entry which is preliminary data.</text>
</comment>
<reference evidence="2" key="2">
    <citation type="journal article" date="2024" name="Int. J. Antimicrob. Agents">
        <title>Identification of a novel Providencia species showing multi-drug-resistant in three patients with hospital-acquired infection.</title>
        <authorList>
            <person name="Yang W."/>
            <person name="Chen J."/>
            <person name="Yang F."/>
            <person name="Ji P."/>
            <person name="Shen S."/>
            <person name="Yin D."/>
            <person name="Hu F."/>
        </authorList>
    </citation>
    <scope>NUCLEOTIDE SEQUENCE</scope>
    <source>
        <strain evidence="2">CRE-138-0111</strain>
    </source>
</reference>